<dbReference type="PANTHER" id="PTHR36509:SF2">
    <property type="entry name" value="BLL3101 PROTEIN"/>
    <property type="match status" value="1"/>
</dbReference>
<dbReference type="Gene3D" id="2.60.40.1610">
    <property type="entry name" value="Domain of unknown function DUF1254"/>
    <property type="match status" value="1"/>
</dbReference>
<dbReference type="InterPro" id="IPR037050">
    <property type="entry name" value="DUF1254_sf"/>
</dbReference>
<keyword evidence="1" id="KW-0732">Signal</keyword>
<comment type="caution">
    <text evidence="4">The sequence shown here is derived from an EMBL/GenBank/DDBJ whole genome shotgun (WGS) entry which is preliminary data.</text>
</comment>
<evidence type="ECO:0000259" key="2">
    <source>
        <dbReference type="Pfam" id="PF06742"/>
    </source>
</evidence>
<keyword evidence="4" id="KW-0261">Viral envelope protein</keyword>
<evidence type="ECO:0000313" key="4">
    <source>
        <dbReference type="EMBL" id="PQO32016.1"/>
    </source>
</evidence>
<protein>
    <submittedName>
        <fullName evidence="4">Cell envelope protein</fullName>
    </submittedName>
</protein>
<dbReference type="Pfam" id="PF06742">
    <property type="entry name" value="DUF1214"/>
    <property type="match status" value="1"/>
</dbReference>
<dbReference type="Proteomes" id="UP000238322">
    <property type="component" value="Unassembled WGS sequence"/>
</dbReference>
<feature type="chain" id="PRO_5015454602" evidence="1">
    <location>
        <begin position="25"/>
        <end position="474"/>
    </location>
</feature>
<feature type="domain" description="DUF1214" evidence="2">
    <location>
        <begin position="340"/>
        <end position="451"/>
    </location>
</feature>
<name>A0A2S8FIM7_9BACT</name>
<gene>
    <name evidence="4" type="ORF">C5Y83_17355</name>
</gene>
<dbReference type="OrthoDB" id="40820at2"/>
<dbReference type="Pfam" id="PF06863">
    <property type="entry name" value="DUF1254"/>
    <property type="match status" value="1"/>
</dbReference>
<dbReference type="EMBL" id="PUHY01000012">
    <property type="protein sequence ID" value="PQO32016.1"/>
    <property type="molecule type" value="Genomic_DNA"/>
</dbReference>
<proteinExistence type="predicted"/>
<dbReference type="SUPFAM" id="SSF160935">
    <property type="entry name" value="VPA0735-like"/>
    <property type="match status" value="1"/>
</dbReference>
<dbReference type="RefSeq" id="WP_105331029.1">
    <property type="nucleotide sequence ID" value="NZ_PUHY01000012.1"/>
</dbReference>
<evidence type="ECO:0000256" key="1">
    <source>
        <dbReference type="SAM" id="SignalP"/>
    </source>
</evidence>
<feature type="domain" description="DUF1254" evidence="3">
    <location>
        <begin position="68"/>
        <end position="200"/>
    </location>
</feature>
<dbReference type="Gene3D" id="2.60.120.600">
    <property type="entry name" value="Domain of unknown function DUF1214, C-terminal domain"/>
    <property type="match status" value="1"/>
</dbReference>
<dbReference type="InterPro" id="IPR010621">
    <property type="entry name" value="DUF1214"/>
</dbReference>
<dbReference type="PANTHER" id="PTHR36509">
    <property type="entry name" value="BLL3101 PROTEIN"/>
    <property type="match status" value="1"/>
</dbReference>
<dbReference type="InterPro" id="IPR037049">
    <property type="entry name" value="DUF1214_C_sf"/>
</dbReference>
<organism evidence="4 5">
    <name type="scientific">Blastopirellula marina</name>
    <dbReference type="NCBI Taxonomy" id="124"/>
    <lineage>
        <taxon>Bacteria</taxon>
        <taxon>Pseudomonadati</taxon>
        <taxon>Planctomycetota</taxon>
        <taxon>Planctomycetia</taxon>
        <taxon>Pirellulales</taxon>
        <taxon>Pirellulaceae</taxon>
        <taxon>Blastopirellula</taxon>
    </lineage>
</organism>
<evidence type="ECO:0000259" key="3">
    <source>
        <dbReference type="Pfam" id="PF06863"/>
    </source>
</evidence>
<reference evidence="4 5" key="1">
    <citation type="submission" date="2018-02" db="EMBL/GenBank/DDBJ databases">
        <title>Comparative genomes isolates from brazilian mangrove.</title>
        <authorList>
            <person name="Araujo J.E."/>
            <person name="Taketani R.G."/>
            <person name="Silva M.C.P."/>
            <person name="Loureco M.V."/>
            <person name="Andreote F.D."/>
        </authorList>
    </citation>
    <scope>NUCLEOTIDE SEQUENCE [LARGE SCALE GENOMIC DNA]</scope>
    <source>
        <strain evidence="4 5">Hex-1 MGV</strain>
    </source>
</reference>
<keyword evidence="4" id="KW-0946">Virion</keyword>
<dbReference type="AlphaFoldDB" id="A0A2S8FIM7"/>
<feature type="signal peptide" evidence="1">
    <location>
        <begin position="1"/>
        <end position="24"/>
    </location>
</feature>
<sequence length="474" mass="52378">MKRFRLTALVWALGLIVPLSSVMAQDASPDDAAIAEEAFVYGFPMVMNYGVMYEYFIDTSSDQYKCPFNEVYNTARVYTPADTSVVTPNSDTPYSFFCADLRAEPVVFAVPEIEKDRYFSVQLVDFYTFNFGYVGSRATGNGGGKYMIAGPNWKGVKPDGIDQVFYCETDFATAIIRTQLFNPADLENVKQVQKGYQLIPLSTYLGEKAPEPAPPIKWPKINKELAAKDPFGYLAFLLTVCPPVGPAEIEIPMRARFAKIGIEAGKSFPCCELTTAQEAAHKQGVEKGLAAIKQKTSHIGTTVNGWSILDITNDREAYHGDWMARAAIAMAGIYANDSVEAVYPITRSDVDGSPLDGSQNKYTITFPAGQFPPVKAFWSVTMYDGKTQLLINNPIDRYLINSPMLSDLKKNTDGSLTIYIQKDSPGKEKESNWLPAPDGPIYLAMRLYWPKTDPPSILPLGKGTWKPPGIVKAD</sequence>
<dbReference type="InterPro" id="IPR010679">
    <property type="entry name" value="DUF1254"/>
</dbReference>
<accession>A0A2S8FIM7</accession>
<evidence type="ECO:0000313" key="5">
    <source>
        <dbReference type="Proteomes" id="UP000238322"/>
    </source>
</evidence>